<organism evidence="3 4">
    <name type="scientific">Kluyvera ascorbata</name>
    <dbReference type="NCBI Taxonomy" id="51288"/>
    <lineage>
        <taxon>Bacteria</taxon>
        <taxon>Pseudomonadati</taxon>
        <taxon>Pseudomonadota</taxon>
        <taxon>Gammaproteobacteria</taxon>
        <taxon>Enterobacterales</taxon>
        <taxon>Enterobacteriaceae</taxon>
        <taxon>Kluyvera</taxon>
    </lineage>
</organism>
<sequence length="178" mass="18502">MSGKQKYWLAAGWALCMTTCHASDNGVEIDMSGTVVAATCDVDTADTAQTIFIGNFSSNAFHAVGDVSSTANLVIRLTNCSSDIAGASVMFSGSPDNDNSKLLALSDTAGKGGMASGVGVEILDGNKKSVPINTASDSQTLQEGDDNALNFFLRYQATKIPVTAGNASSVMYFDVTYQ</sequence>
<dbReference type="Gene3D" id="2.60.40.1090">
    <property type="entry name" value="Fimbrial-type adhesion domain"/>
    <property type="match status" value="1"/>
</dbReference>
<evidence type="ECO:0000313" key="3">
    <source>
        <dbReference type="EMBL" id="ROU13781.1"/>
    </source>
</evidence>
<reference evidence="3 4" key="1">
    <citation type="submission" date="2018-10" db="EMBL/GenBank/DDBJ databases">
        <title>Horizontal transference of carbapenem resistance between Klebsiella pneumoniae and Kluyvera ascorbata during abdominal infection: a case report.</title>
        <authorList>
            <person name="Raro O.H.F."/>
            <person name="Lima-Morales D."/>
            <person name="Barth A.L."/>
            <person name="Paim T.G.S."/>
            <person name="Mott M.P."/>
            <person name="Riche C.V.W."/>
            <person name="Teixeira U.F."/>
            <person name="Waechter F."/>
            <person name="Dias C.A.G."/>
        </authorList>
    </citation>
    <scope>NUCLEOTIDE SEQUENCE [LARGE SCALE GENOMIC DNA]</scope>
    <source>
        <strain evidence="3 4">OT2</strain>
    </source>
</reference>
<evidence type="ECO:0000259" key="2">
    <source>
        <dbReference type="Pfam" id="PF00419"/>
    </source>
</evidence>
<gene>
    <name evidence="3" type="ORF">EB837_12730</name>
</gene>
<dbReference type="SUPFAM" id="SSF49401">
    <property type="entry name" value="Bacterial adhesins"/>
    <property type="match status" value="1"/>
</dbReference>
<feature type="domain" description="Fimbrial-type adhesion" evidence="2">
    <location>
        <begin position="30"/>
        <end position="178"/>
    </location>
</feature>
<evidence type="ECO:0000313" key="4">
    <source>
        <dbReference type="Proteomes" id="UP000268051"/>
    </source>
</evidence>
<name>A0A3N2S2F7_9ENTR</name>
<dbReference type="InterPro" id="IPR000259">
    <property type="entry name" value="Adhesion_dom_fimbrial"/>
</dbReference>
<evidence type="ECO:0000256" key="1">
    <source>
        <dbReference type="SAM" id="SignalP"/>
    </source>
</evidence>
<dbReference type="PANTHER" id="PTHR33420:SF5">
    <property type="entry name" value="FIMBRIAL SUBUNIT"/>
    <property type="match status" value="1"/>
</dbReference>
<dbReference type="InterPro" id="IPR008966">
    <property type="entry name" value="Adhesion_dom_sf"/>
</dbReference>
<feature type="chain" id="PRO_5018284370" evidence="1">
    <location>
        <begin position="23"/>
        <end position="178"/>
    </location>
</feature>
<dbReference type="InterPro" id="IPR036937">
    <property type="entry name" value="Adhesion_dom_fimbrial_sf"/>
</dbReference>
<dbReference type="OrthoDB" id="6572692at2"/>
<accession>A0A3N2S2F7</accession>
<dbReference type="GO" id="GO:0043709">
    <property type="term" value="P:cell adhesion involved in single-species biofilm formation"/>
    <property type="evidence" value="ECO:0007669"/>
    <property type="project" value="TreeGrafter"/>
</dbReference>
<dbReference type="Pfam" id="PF00419">
    <property type="entry name" value="Fimbrial"/>
    <property type="match status" value="1"/>
</dbReference>
<dbReference type="EMBL" id="RHFN01000011">
    <property type="protein sequence ID" value="ROU13781.1"/>
    <property type="molecule type" value="Genomic_DNA"/>
</dbReference>
<keyword evidence="1" id="KW-0732">Signal</keyword>
<feature type="signal peptide" evidence="1">
    <location>
        <begin position="1"/>
        <end position="22"/>
    </location>
</feature>
<proteinExistence type="predicted"/>
<dbReference type="GO" id="GO:0009289">
    <property type="term" value="C:pilus"/>
    <property type="evidence" value="ECO:0007669"/>
    <property type="project" value="InterPro"/>
</dbReference>
<comment type="caution">
    <text evidence="3">The sequence shown here is derived from an EMBL/GenBank/DDBJ whole genome shotgun (WGS) entry which is preliminary data.</text>
</comment>
<dbReference type="InterPro" id="IPR050263">
    <property type="entry name" value="Bact_Fimbrial_Adh_Pro"/>
</dbReference>
<dbReference type="PANTHER" id="PTHR33420">
    <property type="entry name" value="FIMBRIAL SUBUNIT ELFA-RELATED"/>
    <property type="match status" value="1"/>
</dbReference>
<dbReference type="AlphaFoldDB" id="A0A3N2S2F7"/>
<protein>
    <submittedName>
        <fullName evidence="3">Fimbrial protein</fullName>
    </submittedName>
</protein>
<dbReference type="Proteomes" id="UP000268051">
    <property type="component" value="Unassembled WGS sequence"/>
</dbReference>
<dbReference type="RefSeq" id="WP_123651462.1">
    <property type="nucleotide sequence ID" value="NZ_RHFN01000011.1"/>
</dbReference>